<reference evidence="3" key="1">
    <citation type="journal article" date="2019" name="Int. J. Syst. Evol. Microbiol.">
        <title>The Global Catalogue of Microorganisms (GCM) 10K type strain sequencing project: providing services to taxonomists for standard genome sequencing and annotation.</title>
        <authorList>
            <consortium name="The Broad Institute Genomics Platform"/>
            <consortium name="The Broad Institute Genome Sequencing Center for Infectious Disease"/>
            <person name="Wu L."/>
            <person name="Ma J."/>
        </authorList>
    </citation>
    <scope>NUCLEOTIDE SEQUENCE [LARGE SCALE GENOMIC DNA]</scope>
    <source>
        <strain evidence="3">CGMCC 1.16619</strain>
    </source>
</reference>
<dbReference type="RefSeq" id="WP_377316948.1">
    <property type="nucleotide sequence ID" value="NZ_JBHSNF010000001.1"/>
</dbReference>
<gene>
    <name evidence="2" type="ORF">ACFPPA_02510</name>
</gene>
<evidence type="ECO:0000256" key="1">
    <source>
        <dbReference type="SAM" id="SignalP"/>
    </source>
</evidence>
<feature type="chain" id="PRO_5045928208" evidence="1">
    <location>
        <begin position="22"/>
        <end position="162"/>
    </location>
</feature>
<keyword evidence="3" id="KW-1185">Reference proteome</keyword>
<organism evidence="2 3">
    <name type="scientific">Rhodanobacter ginsengisoli</name>
    <dbReference type="NCBI Taxonomy" id="418646"/>
    <lineage>
        <taxon>Bacteria</taxon>
        <taxon>Pseudomonadati</taxon>
        <taxon>Pseudomonadota</taxon>
        <taxon>Gammaproteobacteria</taxon>
        <taxon>Lysobacterales</taxon>
        <taxon>Rhodanobacteraceae</taxon>
        <taxon>Rhodanobacter</taxon>
    </lineage>
</organism>
<protein>
    <submittedName>
        <fullName evidence="2">Uncharacterized protein</fullName>
    </submittedName>
</protein>
<dbReference type="EMBL" id="JBHSNF010000001">
    <property type="protein sequence ID" value="MFC5524607.1"/>
    <property type="molecule type" value="Genomic_DNA"/>
</dbReference>
<proteinExistence type="predicted"/>
<name>A0ABW0QLY0_9GAMM</name>
<feature type="signal peptide" evidence="1">
    <location>
        <begin position="1"/>
        <end position="21"/>
    </location>
</feature>
<evidence type="ECO:0000313" key="2">
    <source>
        <dbReference type="EMBL" id="MFC5524607.1"/>
    </source>
</evidence>
<sequence length="162" mass="17894">MKLKGSLIGVFAVAVMLQVGAAQASKAKVAVKVDNKADFTAVVATVHKEMLPGGRYDLISEKERGEVDSHLADMQSLFDKYDTVDKMDPNAKIQLFNDQEAVNATLTHRDNDRLICESIAPVGSHIPRTTCVTYGQKMQNERDRLHVMDQMKHVQNLRGGGN</sequence>
<evidence type="ECO:0000313" key="3">
    <source>
        <dbReference type="Proteomes" id="UP001596114"/>
    </source>
</evidence>
<comment type="caution">
    <text evidence="2">The sequence shown here is derived from an EMBL/GenBank/DDBJ whole genome shotgun (WGS) entry which is preliminary data.</text>
</comment>
<dbReference type="Proteomes" id="UP001596114">
    <property type="component" value="Unassembled WGS sequence"/>
</dbReference>
<accession>A0ABW0QLY0</accession>
<keyword evidence="1" id="KW-0732">Signal</keyword>